<feature type="compositionally biased region" description="Polar residues" evidence="1">
    <location>
        <begin position="1"/>
        <end position="11"/>
    </location>
</feature>
<feature type="region of interest" description="Disordered" evidence="1">
    <location>
        <begin position="69"/>
        <end position="89"/>
    </location>
</feature>
<sequence>MSMTDTSSQGTLKRKFDETELASDQKISMEERIVPKNSENNHIKNLYLPDKKQAAEGFSWWTCLQFDMPFSSTKPQPRNGNCPQQYEKN</sequence>
<dbReference type="Proteomes" id="UP001283361">
    <property type="component" value="Unassembled WGS sequence"/>
</dbReference>
<gene>
    <name evidence="2" type="ORF">RRG08_019367</name>
</gene>
<evidence type="ECO:0000256" key="1">
    <source>
        <dbReference type="SAM" id="MobiDB-lite"/>
    </source>
</evidence>
<name>A0AAE1CMJ0_9GAST</name>
<dbReference type="AlphaFoldDB" id="A0AAE1CMJ0"/>
<feature type="region of interest" description="Disordered" evidence="1">
    <location>
        <begin position="1"/>
        <end position="23"/>
    </location>
</feature>
<dbReference type="EMBL" id="JAWDGP010007594">
    <property type="protein sequence ID" value="KAK3711950.1"/>
    <property type="molecule type" value="Genomic_DNA"/>
</dbReference>
<protein>
    <submittedName>
        <fullName evidence="2">Uncharacterized protein</fullName>
    </submittedName>
</protein>
<organism evidence="2 3">
    <name type="scientific">Elysia crispata</name>
    <name type="common">lettuce slug</name>
    <dbReference type="NCBI Taxonomy" id="231223"/>
    <lineage>
        <taxon>Eukaryota</taxon>
        <taxon>Metazoa</taxon>
        <taxon>Spiralia</taxon>
        <taxon>Lophotrochozoa</taxon>
        <taxon>Mollusca</taxon>
        <taxon>Gastropoda</taxon>
        <taxon>Heterobranchia</taxon>
        <taxon>Euthyneura</taxon>
        <taxon>Panpulmonata</taxon>
        <taxon>Sacoglossa</taxon>
        <taxon>Placobranchoidea</taxon>
        <taxon>Plakobranchidae</taxon>
        <taxon>Elysia</taxon>
    </lineage>
</organism>
<accession>A0AAE1CMJ0</accession>
<evidence type="ECO:0000313" key="2">
    <source>
        <dbReference type="EMBL" id="KAK3711950.1"/>
    </source>
</evidence>
<evidence type="ECO:0000313" key="3">
    <source>
        <dbReference type="Proteomes" id="UP001283361"/>
    </source>
</evidence>
<comment type="caution">
    <text evidence="2">The sequence shown here is derived from an EMBL/GenBank/DDBJ whole genome shotgun (WGS) entry which is preliminary data.</text>
</comment>
<feature type="compositionally biased region" description="Polar residues" evidence="1">
    <location>
        <begin position="70"/>
        <end position="89"/>
    </location>
</feature>
<proteinExistence type="predicted"/>
<keyword evidence="3" id="KW-1185">Reference proteome</keyword>
<reference evidence="2" key="1">
    <citation type="journal article" date="2023" name="G3 (Bethesda)">
        <title>A reference genome for the long-term kleptoplast-retaining sea slug Elysia crispata morphotype clarki.</title>
        <authorList>
            <person name="Eastman K.E."/>
            <person name="Pendleton A.L."/>
            <person name="Shaikh M.A."/>
            <person name="Suttiyut T."/>
            <person name="Ogas R."/>
            <person name="Tomko P."/>
            <person name="Gavelis G."/>
            <person name="Widhalm J.R."/>
            <person name="Wisecaver J.H."/>
        </authorList>
    </citation>
    <scope>NUCLEOTIDE SEQUENCE</scope>
    <source>
        <strain evidence="2">ECLA1</strain>
    </source>
</reference>